<reference evidence="3 4" key="1">
    <citation type="submission" date="2019-09" db="EMBL/GenBank/DDBJ databases">
        <title>Segnochrobactrum spirostomi gen. nov., sp. nov., isolated from the ciliate Spirostomum cf. yagiui and description of a novel family, Segnochrobactraceae fam. nov. within the order Rhizobiales of the class Alphaproteobacteria.</title>
        <authorList>
            <person name="Akter S."/>
            <person name="Shazib S.U.A."/>
            <person name="Shin M.K."/>
        </authorList>
    </citation>
    <scope>NUCLEOTIDE SEQUENCE [LARGE SCALE GENOMIC DNA]</scope>
    <source>
        <strain evidence="3 4">Sp-1</strain>
    </source>
</reference>
<accession>A0A6A7Y0D2</accession>
<protein>
    <submittedName>
        <fullName evidence="3">DUF1285 domain-containing protein</fullName>
    </submittedName>
</protein>
<dbReference type="Pfam" id="PF06938">
    <property type="entry name" value="DUF1285_N"/>
    <property type="match status" value="1"/>
</dbReference>
<dbReference type="Gene3D" id="2.30.270.10">
    <property type="entry name" value="duf1285 protein"/>
    <property type="match status" value="1"/>
</dbReference>
<evidence type="ECO:0000313" key="4">
    <source>
        <dbReference type="Proteomes" id="UP000332515"/>
    </source>
</evidence>
<name>A0A6A7Y0D2_9HYPH</name>
<evidence type="ECO:0000259" key="1">
    <source>
        <dbReference type="Pfam" id="PF06938"/>
    </source>
</evidence>
<dbReference type="InterPro" id="IPR023361">
    <property type="entry name" value="DUF1285_beta_roll_sf"/>
</dbReference>
<evidence type="ECO:0000313" key="3">
    <source>
        <dbReference type="EMBL" id="MQT12530.1"/>
    </source>
</evidence>
<organism evidence="3 4">
    <name type="scientific">Segnochrobactrum spirostomi</name>
    <dbReference type="NCBI Taxonomy" id="2608987"/>
    <lineage>
        <taxon>Bacteria</taxon>
        <taxon>Pseudomonadati</taxon>
        <taxon>Pseudomonadota</taxon>
        <taxon>Alphaproteobacteria</taxon>
        <taxon>Hyphomicrobiales</taxon>
        <taxon>Segnochrobactraceae</taxon>
        <taxon>Segnochrobactrum</taxon>
    </lineage>
</organism>
<dbReference type="InterPro" id="IPR048342">
    <property type="entry name" value="DUF1285_C"/>
</dbReference>
<dbReference type="Gene3D" id="3.10.540.10">
    <property type="entry name" value="duf1285 like domain"/>
    <property type="match status" value="1"/>
</dbReference>
<proteinExistence type="predicted"/>
<dbReference type="InterPro" id="IPR048341">
    <property type="entry name" value="DUF1285_N"/>
</dbReference>
<comment type="caution">
    <text evidence="3">The sequence shown here is derived from an EMBL/GenBank/DDBJ whole genome shotgun (WGS) entry which is preliminary data.</text>
</comment>
<keyword evidence="4" id="KW-1185">Reference proteome</keyword>
<dbReference type="PIRSF" id="PIRSF029557">
    <property type="entry name" value="UCP029557"/>
    <property type="match status" value="1"/>
</dbReference>
<dbReference type="EMBL" id="VWNA01000001">
    <property type="protein sequence ID" value="MQT12530.1"/>
    <property type="molecule type" value="Genomic_DNA"/>
</dbReference>
<dbReference type="Pfam" id="PF21028">
    <property type="entry name" value="DUF1285_C"/>
    <property type="match status" value="1"/>
</dbReference>
<gene>
    <name evidence="3" type="ORF">F0357_07615</name>
</gene>
<feature type="domain" description="DUF1285" evidence="1">
    <location>
        <begin position="1"/>
        <end position="53"/>
    </location>
</feature>
<dbReference type="Proteomes" id="UP000332515">
    <property type="component" value="Unassembled WGS sequence"/>
</dbReference>
<dbReference type="InterPro" id="IPR010707">
    <property type="entry name" value="DUF1285"/>
</dbReference>
<feature type="domain" description="DUF1285" evidence="2">
    <location>
        <begin position="54"/>
        <end position="147"/>
    </location>
</feature>
<evidence type="ECO:0000259" key="2">
    <source>
        <dbReference type="Pfam" id="PF21028"/>
    </source>
</evidence>
<sequence>MRIAADGRWFYQGTPIAREALVSLFASILRRDADGRFYLVTPVEKVGIAVEDAPFLAVEMHAAGSGETQSLTFRTHLGEVVVGGDAHPLRFEIEEATGGLKPYILVRGRLEARLTRSLAFDLVALAEEVETDGRQRLGVWSGGRFFAFEPEPETLA</sequence>
<dbReference type="AlphaFoldDB" id="A0A6A7Y0D2"/>